<dbReference type="SUPFAM" id="SSF88659">
    <property type="entry name" value="Sigma3 and sigma4 domains of RNA polymerase sigma factors"/>
    <property type="match status" value="1"/>
</dbReference>
<dbReference type="Pfam" id="PF08281">
    <property type="entry name" value="Sigma70_r4_2"/>
    <property type="match status" value="1"/>
</dbReference>
<evidence type="ECO:0000259" key="7">
    <source>
        <dbReference type="Pfam" id="PF08281"/>
    </source>
</evidence>
<gene>
    <name evidence="8" type="ORF">SDC9_51066</name>
</gene>
<evidence type="ECO:0000256" key="2">
    <source>
        <dbReference type="ARBA" id="ARBA00023015"/>
    </source>
</evidence>
<evidence type="ECO:0000256" key="4">
    <source>
        <dbReference type="ARBA" id="ARBA00023125"/>
    </source>
</evidence>
<keyword evidence="2" id="KW-0805">Transcription regulation</keyword>
<dbReference type="InterPro" id="IPR013249">
    <property type="entry name" value="RNA_pol_sigma70_r4_t2"/>
</dbReference>
<dbReference type="InterPro" id="IPR014284">
    <property type="entry name" value="RNA_pol_sigma-70_dom"/>
</dbReference>
<proteinExistence type="inferred from homology"/>
<reference evidence="8" key="1">
    <citation type="submission" date="2019-08" db="EMBL/GenBank/DDBJ databases">
        <authorList>
            <person name="Kucharzyk K."/>
            <person name="Murdoch R.W."/>
            <person name="Higgins S."/>
            <person name="Loffler F."/>
        </authorList>
    </citation>
    <scope>NUCLEOTIDE SEQUENCE</scope>
</reference>
<evidence type="ECO:0000256" key="5">
    <source>
        <dbReference type="ARBA" id="ARBA00023163"/>
    </source>
</evidence>
<evidence type="ECO:0000313" key="8">
    <source>
        <dbReference type="EMBL" id="MPM04786.1"/>
    </source>
</evidence>
<dbReference type="Gene3D" id="1.10.1740.10">
    <property type="match status" value="1"/>
</dbReference>
<dbReference type="GO" id="GO:0006352">
    <property type="term" value="P:DNA-templated transcription initiation"/>
    <property type="evidence" value="ECO:0007669"/>
    <property type="project" value="InterPro"/>
</dbReference>
<dbReference type="CDD" id="cd06171">
    <property type="entry name" value="Sigma70_r4"/>
    <property type="match status" value="1"/>
</dbReference>
<sequence length="168" mass="20076">MSNEEFKKRFLSFHSLIYRISCRILENGDDADDITQEVYIKLWEQRNNLGNVRNDEAFVVTLTKNLSIDWLRKNHRKTTSVVDNKDIRCENREEERMDARDELSNLMKCMSTLPKTQQEVIRLRHFADLSIREIAEATRQTETNIRQLLSRARRTLKEKLNRNGNEYK</sequence>
<evidence type="ECO:0000259" key="6">
    <source>
        <dbReference type="Pfam" id="PF04542"/>
    </source>
</evidence>
<keyword evidence="4" id="KW-0238">DNA-binding</keyword>
<dbReference type="AlphaFoldDB" id="A0A644WLM9"/>
<dbReference type="Gene3D" id="1.10.10.10">
    <property type="entry name" value="Winged helix-like DNA-binding domain superfamily/Winged helix DNA-binding domain"/>
    <property type="match status" value="1"/>
</dbReference>
<organism evidence="8">
    <name type="scientific">bioreactor metagenome</name>
    <dbReference type="NCBI Taxonomy" id="1076179"/>
    <lineage>
        <taxon>unclassified sequences</taxon>
        <taxon>metagenomes</taxon>
        <taxon>ecological metagenomes</taxon>
    </lineage>
</organism>
<comment type="similarity">
    <text evidence="1">Belongs to the sigma-70 factor family. ECF subfamily.</text>
</comment>
<dbReference type="InterPro" id="IPR039425">
    <property type="entry name" value="RNA_pol_sigma-70-like"/>
</dbReference>
<dbReference type="PANTHER" id="PTHR43133:SF8">
    <property type="entry name" value="RNA POLYMERASE SIGMA FACTOR HI_1459-RELATED"/>
    <property type="match status" value="1"/>
</dbReference>
<feature type="domain" description="RNA polymerase sigma-70 region 2" evidence="6">
    <location>
        <begin position="12"/>
        <end position="76"/>
    </location>
</feature>
<dbReference type="InterPro" id="IPR013325">
    <property type="entry name" value="RNA_pol_sigma_r2"/>
</dbReference>
<feature type="domain" description="RNA polymerase sigma factor 70 region 4 type 2" evidence="7">
    <location>
        <begin position="105"/>
        <end position="156"/>
    </location>
</feature>
<comment type="caution">
    <text evidence="8">The sequence shown here is derived from an EMBL/GenBank/DDBJ whole genome shotgun (WGS) entry which is preliminary data.</text>
</comment>
<keyword evidence="5" id="KW-0804">Transcription</keyword>
<evidence type="ECO:0000256" key="3">
    <source>
        <dbReference type="ARBA" id="ARBA00023082"/>
    </source>
</evidence>
<dbReference type="EMBL" id="VSSQ01001071">
    <property type="protein sequence ID" value="MPM04786.1"/>
    <property type="molecule type" value="Genomic_DNA"/>
</dbReference>
<dbReference type="GO" id="GO:0003677">
    <property type="term" value="F:DNA binding"/>
    <property type="evidence" value="ECO:0007669"/>
    <property type="project" value="UniProtKB-KW"/>
</dbReference>
<protein>
    <recommendedName>
        <fullName evidence="9">ECF RNA polymerase sigma factor SigW</fullName>
    </recommendedName>
</protein>
<dbReference type="InterPro" id="IPR013324">
    <property type="entry name" value="RNA_pol_sigma_r3/r4-like"/>
</dbReference>
<name>A0A644WLM9_9ZZZZ</name>
<evidence type="ECO:0008006" key="9">
    <source>
        <dbReference type="Google" id="ProtNLM"/>
    </source>
</evidence>
<dbReference type="InterPro" id="IPR036388">
    <property type="entry name" value="WH-like_DNA-bd_sf"/>
</dbReference>
<dbReference type="NCBIfam" id="TIGR02937">
    <property type="entry name" value="sigma70-ECF"/>
    <property type="match status" value="1"/>
</dbReference>
<keyword evidence="3" id="KW-0731">Sigma factor</keyword>
<dbReference type="GO" id="GO:0016987">
    <property type="term" value="F:sigma factor activity"/>
    <property type="evidence" value="ECO:0007669"/>
    <property type="project" value="UniProtKB-KW"/>
</dbReference>
<dbReference type="SUPFAM" id="SSF88946">
    <property type="entry name" value="Sigma2 domain of RNA polymerase sigma factors"/>
    <property type="match status" value="1"/>
</dbReference>
<accession>A0A644WLM9</accession>
<dbReference type="Pfam" id="PF04542">
    <property type="entry name" value="Sigma70_r2"/>
    <property type="match status" value="1"/>
</dbReference>
<dbReference type="InterPro" id="IPR007627">
    <property type="entry name" value="RNA_pol_sigma70_r2"/>
</dbReference>
<evidence type="ECO:0000256" key="1">
    <source>
        <dbReference type="ARBA" id="ARBA00010641"/>
    </source>
</evidence>
<dbReference type="PANTHER" id="PTHR43133">
    <property type="entry name" value="RNA POLYMERASE ECF-TYPE SIGMA FACTO"/>
    <property type="match status" value="1"/>
</dbReference>